<dbReference type="InterPro" id="IPR009057">
    <property type="entry name" value="Homeodomain-like_sf"/>
</dbReference>
<gene>
    <name evidence="6" type="ORF">MRAB57_2713</name>
</gene>
<dbReference type="Pfam" id="PF00440">
    <property type="entry name" value="TetR_N"/>
    <property type="match status" value="1"/>
</dbReference>
<keyword evidence="1" id="KW-0805">Transcription regulation</keyword>
<feature type="domain" description="HTH tetR-type" evidence="5">
    <location>
        <begin position="5"/>
        <end position="65"/>
    </location>
</feature>
<dbReference type="GO" id="GO:0000976">
    <property type="term" value="F:transcription cis-regulatory region binding"/>
    <property type="evidence" value="ECO:0007669"/>
    <property type="project" value="TreeGrafter"/>
</dbReference>
<dbReference type="InterPro" id="IPR001647">
    <property type="entry name" value="HTH_TetR"/>
</dbReference>
<evidence type="ECO:0000256" key="3">
    <source>
        <dbReference type="ARBA" id="ARBA00023163"/>
    </source>
</evidence>
<dbReference type="EMBL" id="FUFA01000004">
    <property type="protein sequence ID" value="SPM34892.1"/>
    <property type="molecule type" value="Genomic_DNA"/>
</dbReference>
<dbReference type="PRINTS" id="PR00455">
    <property type="entry name" value="HTHTETR"/>
</dbReference>
<evidence type="ECO:0000259" key="5">
    <source>
        <dbReference type="PROSITE" id="PS50977"/>
    </source>
</evidence>
<evidence type="ECO:0000256" key="1">
    <source>
        <dbReference type="ARBA" id="ARBA00023015"/>
    </source>
</evidence>
<dbReference type="GO" id="GO:0003700">
    <property type="term" value="F:DNA-binding transcription factor activity"/>
    <property type="evidence" value="ECO:0007669"/>
    <property type="project" value="TreeGrafter"/>
</dbReference>
<keyword evidence="7" id="KW-1185">Reference proteome</keyword>
<name>A0A2U3NTS3_9MYCO</name>
<feature type="DNA-binding region" description="H-T-H motif" evidence="4">
    <location>
        <begin position="28"/>
        <end position="47"/>
    </location>
</feature>
<feature type="non-terminal residue" evidence="6">
    <location>
        <position position="1"/>
    </location>
</feature>
<keyword evidence="3" id="KW-0804">Transcription</keyword>
<dbReference type="Proteomes" id="UP000240988">
    <property type="component" value="Unassembled WGS sequence"/>
</dbReference>
<dbReference type="Gene3D" id="1.10.357.10">
    <property type="entry name" value="Tetracycline Repressor, domain 2"/>
    <property type="match status" value="1"/>
</dbReference>
<dbReference type="PANTHER" id="PTHR30055:SF234">
    <property type="entry name" value="HTH-TYPE TRANSCRIPTIONAL REGULATOR BETI"/>
    <property type="match status" value="1"/>
</dbReference>
<evidence type="ECO:0000256" key="2">
    <source>
        <dbReference type="ARBA" id="ARBA00023125"/>
    </source>
</evidence>
<reference evidence="6 7" key="1">
    <citation type="submission" date="2017-01" db="EMBL/GenBank/DDBJ databases">
        <authorList>
            <consortium name="Urmite Genomes"/>
        </authorList>
    </citation>
    <scope>NUCLEOTIDE SEQUENCE [LARGE SCALE GENOMIC DNA]</scope>
    <source>
        <strain evidence="6 7">AB57</strain>
    </source>
</reference>
<keyword evidence="2 4" id="KW-0238">DNA-binding</keyword>
<sequence length="200" mass="21983">VATRATTEAKIFNGALRALARQGPKKLAMSDIAAEAGVSGGTLYRYFKNKEDLLEALGDHFVMRLRGVLQSEITEQPDPADRLRVVLDVMLRYWQENPATVQLGQLEPGFVIDYIKQVTPQLSAVLRDELEPALADSPAIRLGLATHEEIVDLVVRIAFSHYFMPAKDYSELRDLLVALGGAAGLEPKKVRSRAGRKAAS</sequence>
<accession>A0A2U3NTS3</accession>
<evidence type="ECO:0000256" key="4">
    <source>
        <dbReference type="PROSITE-ProRule" id="PRU00335"/>
    </source>
</evidence>
<protein>
    <submittedName>
        <fullName evidence="6">TetR family transcriptional regulator</fullName>
    </submittedName>
</protein>
<evidence type="ECO:0000313" key="7">
    <source>
        <dbReference type="Proteomes" id="UP000240988"/>
    </source>
</evidence>
<dbReference type="STRING" id="1841860.GCA_900157375_02716"/>
<dbReference type="SUPFAM" id="SSF46689">
    <property type="entry name" value="Homeodomain-like"/>
    <property type="match status" value="1"/>
</dbReference>
<proteinExistence type="predicted"/>
<evidence type="ECO:0000313" key="6">
    <source>
        <dbReference type="EMBL" id="SPM34892.1"/>
    </source>
</evidence>
<organism evidence="6 7">
    <name type="scientific">Mycobacterium rhizamassiliense</name>
    <dbReference type="NCBI Taxonomy" id="1841860"/>
    <lineage>
        <taxon>Bacteria</taxon>
        <taxon>Bacillati</taxon>
        <taxon>Actinomycetota</taxon>
        <taxon>Actinomycetes</taxon>
        <taxon>Mycobacteriales</taxon>
        <taxon>Mycobacteriaceae</taxon>
        <taxon>Mycobacterium</taxon>
    </lineage>
</organism>
<dbReference type="InterPro" id="IPR050109">
    <property type="entry name" value="HTH-type_TetR-like_transc_reg"/>
</dbReference>
<dbReference type="PANTHER" id="PTHR30055">
    <property type="entry name" value="HTH-TYPE TRANSCRIPTIONAL REGULATOR RUTR"/>
    <property type="match status" value="1"/>
</dbReference>
<dbReference type="PROSITE" id="PS50977">
    <property type="entry name" value="HTH_TETR_2"/>
    <property type="match status" value="1"/>
</dbReference>
<dbReference type="AlphaFoldDB" id="A0A2U3NTS3"/>